<keyword evidence="1" id="KW-0812">Transmembrane</keyword>
<name>A0A0E9P545_ANGAN</name>
<dbReference type="EMBL" id="GBXM01109086">
    <property type="protein sequence ID" value="JAG99490.1"/>
    <property type="molecule type" value="Transcribed_RNA"/>
</dbReference>
<reference evidence="2" key="2">
    <citation type="journal article" date="2015" name="Fish Shellfish Immunol.">
        <title>Early steps in the European eel (Anguilla anguilla)-Vibrio vulnificus interaction in the gills: Role of the RtxA13 toxin.</title>
        <authorList>
            <person name="Callol A."/>
            <person name="Pajuelo D."/>
            <person name="Ebbesson L."/>
            <person name="Teles M."/>
            <person name="MacKenzie S."/>
            <person name="Amaro C."/>
        </authorList>
    </citation>
    <scope>NUCLEOTIDE SEQUENCE</scope>
</reference>
<reference evidence="2" key="1">
    <citation type="submission" date="2014-11" db="EMBL/GenBank/DDBJ databases">
        <authorList>
            <person name="Amaro Gonzalez C."/>
        </authorList>
    </citation>
    <scope>NUCLEOTIDE SEQUENCE</scope>
</reference>
<accession>A0A0E9P545</accession>
<organism evidence="2">
    <name type="scientific">Anguilla anguilla</name>
    <name type="common">European freshwater eel</name>
    <name type="synonym">Muraena anguilla</name>
    <dbReference type="NCBI Taxonomy" id="7936"/>
    <lineage>
        <taxon>Eukaryota</taxon>
        <taxon>Metazoa</taxon>
        <taxon>Chordata</taxon>
        <taxon>Craniata</taxon>
        <taxon>Vertebrata</taxon>
        <taxon>Euteleostomi</taxon>
        <taxon>Actinopterygii</taxon>
        <taxon>Neopterygii</taxon>
        <taxon>Teleostei</taxon>
        <taxon>Anguilliformes</taxon>
        <taxon>Anguillidae</taxon>
        <taxon>Anguilla</taxon>
    </lineage>
</organism>
<feature type="transmembrane region" description="Helical" evidence="1">
    <location>
        <begin position="16"/>
        <end position="37"/>
    </location>
</feature>
<proteinExistence type="predicted"/>
<sequence length="42" mass="4907">MVLILSTLFRILDNDLFVLCIFMAKICNAGFIIQTLMKHRFC</sequence>
<keyword evidence="1" id="KW-0472">Membrane</keyword>
<evidence type="ECO:0000256" key="1">
    <source>
        <dbReference type="SAM" id="Phobius"/>
    </source>
</evidence>
<protein>
    <submittedName>
        <fullName evidence="2">Uncharacterized protein</fullName>
    </submittedName>
</protein>
<dbReference type="AlphaFoldDB" id="A0A0E9P545"/>
<keyword evidence="1" id="KW-1133">Transmembrane helix</keyword>
<evidence type="ECO:0000313" key="2">
    <source>
        <dbReference type="EMBL" id="JAG99490.1"/>
    </source>
</evidence>